<dbReference type="InterPro" id="IPR041698">
    <property type="entry name" value="Methyltransf_25"/>
</dbReference>
<dbReference type="AlphaFoldDB" id="A0A844CJG5"/>
<keyword evidence="3" id="KW-1185">Reference proteome</keyword>
<dbReference type="Proteomes" id="UP000564704">
    <property type="component" value="Unassembled WGS sequence"/>
</dbReference>
<accession>A0A844CJG5</accession>
<dbReference type="Pfam" id="PF13649">
    <property type="entry name" value="Methyltransf_25"/>
    <property type="match status" value="1"/>
</dbReference>
<organism evidence="2 3">
    <name type="scientific">Roseovarius bejariae</name>
    <dbReference type="NCBI Taxonomy" id="2576383"/>
    <lineage>
        <taxon>Bacteria</taxon>
        <taxon>Pseudomonadati</taxon>
        <taxon>Pseudomonadota</taxon>
        <taxon>Alphaproteobacteria</taxon>
        <taxon>Rhodobacterales</taxon>
        <taxon>Roseobacteraceae</taxon>
        <taxon>Roseovarius</taxon>
    </lineage>
</organism>
<dbReference type="OrthoDB" id="9807911at2"/>
<dbReference type="PANTHER" id="PTHR42912">
    <property type="entry name" value="METHYLTRANSFERASE"/>
    <property type="match status" value="1"/>
</dbReference>
<reference evidence="2 3" key="1">
    <citation type="submission" date="2019-05" db="EMBL/GenBank/DDBJ databases">
        <title>Roseovarius bejariae sp. nov., a moderately halophylic bacterium isolated from a saline soil in Rambla Salada (Murcia).</title>
        <authorList>
            <person name="Castro D.J."/>
            <person name="Gomez-Altuve A."/>
            <person name="Reina J.C."/>
            <person name="Rodriguez M."/>
            <person name="Sampedro I."/>
            <person name="Llamas I."/>
            <person name="Martinez-Checa F."/>
        </authorList>
    </citation>
    <scope>NUCLEOTIDE SEQUENCE [LARGE SCALE GENOMIC DNA]</scope>
    <source>
        <strain evidence="2 3">A21</strain>
    </source>
</reference>
<comment type="caution">
    <text evidence="2">The sequence shown here is derived from an EMBL/GenBank/DDBJ whole genome shotgun (WGS) entry which is preliminary data.</text>
</comment>
<evidence type="ECO:0000259" key="1">
    <source>
        <dbReference type="Pfam" id="PF13649"/>
    </source>
</evidence>
<dbReference type="RefSeq" id="WP_154149569.1">
    <property type="nucleotide sequence ID" value="NZ_SZWE01000001.1"/>
</dbReference>
<feature type="domain" description="Methyltransferase" evidence="1">
    <location>
        <begin position="61"/>
        <end position="151"/>
    </location>
</feature>
<evidence type="ECO:0000313" key="3">
    <source>
        <dbReference type="Proteomes" id="UP000564704"/>
    </source>
</evidence>
<dbReference type="GO" id="GO:0008168">
    <property type="term" value="F:methyltransferase activity"/>
    <property type="evidence" value="ECO:0007669"/>
    <property type="project" value="UniProtKB-KW"/>
</dbReference>
<dbReference type="SUPFAM" id="SSF53335">
    <property type="entry name" value="S-adenosyl-L-methionine-dependent methyltransferases"/>
    <property type="match status" value="1"/>
</dbReference>
<evidence type="ECO:0000313" key="2">
    <source>
        <dbReference type="EMBL" id="MRU14812.1"/>
    </source>
</evidence>
<dbReference type="Gene3D" id="3.40.50.150">
    <property type="entry name" value="Vaccinia Virus protein VP39"/>
    <property type="match status" value="1"/>
</dbReference>
<gene>
    <name evidence="2" type="ORF">FDP25_05130</name>
</gene>
<dbReference type="InterPro" id="IPR050508">
    <property type="entry name" value="Methyltransf_Superfamily"/>
</dbReference>
<sequence>MTTHRDVLDRVYGAETPEQSQAAYDQWSASYDADNLAKGFRLPGLGAAMLARHLGVTGDPVLDAGCGTGLVGESLAVLGYGPITGCDLSAEMIAAARQTGAYAGFEQANMAEALPFAEDTFSGFTCIGSFGPGHAPPESLYELARVTRPGGVAVFNLLTASWEEQGFPQVIEALTAQGAWEEVEISRPFRPYLLAEPDLWSRLHVMRML</sequence>
<dbReference type="GO" id="GO:0032259">
    <property type="term" value="P:methylation"/>
    <property type="evidence" value="ECO:0007669"/>
    <property type="project" value="UniProtKB-KW"/>
</dbReference>
<dbReference type="InterPro" id="IPR029063">
    <property type="entry name" value="SAM-dependent_MTases_sf"/>
</dbReference>
<protein>
    <submittedName>
        <fullName evidence="2">Class I SAM-dependent methyltransferase</fullName>
    </submittedName>
</protein>
<name>A0A844CJG5_9RHOB</name>
<proteinExistence type="predicted"/>
<keyword evidence="2" id="KW-0489">Methyltransferase</keyword>
<keyword evidence="2" id="KW-0808">Transferase</keyword>
<dbReference type="CDD" id="cd02440">
    <property type="entry name" value="AdoMet_MTases"/>
    <property type="match status" value="1"/>
</dbReference>
<dbReference type="EMBL" id="SZWE01000001">
    <property type="protein sequence ID" value="MRU14812.1"/>
    <property type="molecule type" value="Genomic_DNA"/>
</dbReference>